<dbReference type="HAMAP" id="MF_01161">
    <property type="entry name" value="tRNA_Ile_lys_synt"/>
    <property type="match status" value="1"/>
</dbReference>
<evidence type="ECO:0000256" key="3">
    <source>
        <dbReference type="ARBA" id="ARBA00022694"/>
    </source>
</evidence>
<feature type="domain" description="tRNA(Ile)-lysidine/2-thiocytidine synthase N-terminal" evidence="8">
    <location>
        <begin position="26"/>
        <end position="233"/>
    </location>
</feature>
<keyword evidence="2" id="KW-0436">Ligase</keyword>
<dbReference type="Proteomes" id="UP000663853">
    <property type="component" value="Unassembled WGS sequence"/>
</dbReference>
<keyword evidence="5" id="KW-0067">ATP-binding</keyword>
<evidence type="ECO:0000259" key="8">
    <source>
        <dbReference type="Pfam" id="PF01171"/>
    </source>
</evidence>
<evidence type="ECO:0000256" key="4">
    <source>
        <dbReference type="ARBA" id="ARBA00022741"/>
    </source>
</evidence>
<sequence length="507" mass="56481">MSAITLAEFTHLLSACRPPSGWGKSITVALSGGPDSICLLSLLQRARLGVSLRSITIDHSLQPTSRDSALRTRARSEAIGVPGVVLPADWNGAKPRPGEAVEEVARDARYRALWRGLQAGEGTIMFGHHADDQLETVIMRVLRGTGTYGLGGMRAVRRWGWVGDRGQEITGPSCANDLRADHPLRGMRTFISRPLLPIPKERILATCHAHKLEYEQDVTNFMPDLTVRNAVRHALSRADRPTHGAISPNEIRGSIPTDRIHDPTFMDKIQTAINHVHTLAGGKGTPDLNLMRAYVGKMSARVRQVDQLGTYYTTLPAFSNLCAVTDYLQTHIRPSPPSTLLLVPPPHQMEKDTTHALVLRILRYVSPHPWGTPESEAHRRRTSIERIAQRVLHEQEKQVSFCAGAQVLWSPVWVRPDGRIRTRRAGEESCGRTKGWLASRQPPTTSLERKVHPGESIVWDNRFFVRVPDSPDLVVRPHGRFVLPQLVRSERVVDDCGVEFIRELSAI</sequence>
<evidence type="ECO:0000313" key="9">
    <source>
        <dbReference type="EMBL" id="CAE6505083.1"/>
    </source>
</evidence>
<evidence type="ECO:0000256" key="7">
    <source>
        <dbReference type="SAM" id="MobiDB-lite"/>
    </source>
</evidence>
<evidence type="ECO:0000313" key="10">
    <source>
        <dbReference type="Proteomes" id="UP000663853"/>
    </source>
</evidence>
<feature type="region of interest" description="Disordered" evidence="7">
    <location>
        <begin position="424"/>
        <end position="449"/>
    </location>
</feature>
<evidence type="ECO:0000256" key="6">
    <source>
        <dbReference type="ARBA" id="ARBA00048539"/>
    </source>
</evidence>
<comment type="catalytic activity">
    <reaction evidence="6">
        <text>cytidine(34) in tRNA(Ile2) + L-lysine + ATP = lysidine(34) in tRNA(Ile2) + AMP + diphosphate + H(+)</text>
        <dbReference type="Rhea" id="RHEA:43744"/>
        <dbReference type="Rhea" id="RHEA-COMP:10625"/>
        <dbReference type="Rhea" id="RHEA-COMP:10670"/>
        <dbReference type="ChEBI" id="CHEBI:15378"/>
        <dbReference type="ChEBI" id="CHEBI:30616"/>
        <dbReference type="ChEBI" id="CHEBI:32551"/>
        <dbReference type="ChEBI" id="CHEBI:33019"/>
        <dbReference type="ChEBI" id="CHEBI:82748"/>
        <dbReference type="ChEBI" id="CHEBI:83665"/>
        <dbReference type="ChEBI" id="CHEBI:456215"/>
        <dbReference type="EC" id="6.3.4.19"/>
    </reaction>
</comment>
<dbReference type="GO" id="GO:0005524">
    <property type="term" value="F:ATP binding"/>
    <property type="evidence" value="ECO:0007669"/>
    <property type="project" value="UniProtKB-KW"/>
</dbReference>
<dbReference type="NCBIfam" id="TIGR02432">
    <property type="entry name" value="lysidine_TilS_N"/>
    <property type="match status" value="1"/>
</dbReference>
<dbReference type="PANTHER" id="PTHR43033">
    <property type="entry name" value="TRNA(ILE)-LYSIDINE SYNTHASE-RELATED"/>
    <property type="match status" value="1"/>
</dbReference>
<dbReference type="EC" id="6.3.4.19" evidence="1"/>
<dbReference type="InterPro" id="IPR011063">
    <property type="entry name" value="TilS/TtcA_N"/>
</dbReference>
<dbReference type="Gene3D" id="3.40.50.620">
    <property type="entry name" value="HUPs"/>
    <property type="match status" value="1"/>
</dbReference>
<dbReference type="AlphaFoldDB" id="A0A8H3HG02"/>
<keyword evidence="3" id="KW-0819">tRNA processing</keyword>
<accession>A0A8H3HG02</accession>
<keyword evidence="4" id="KW-0547">Nucleotide-binding</keyword>
<protein>
    <recommendedName>
        <fullName evidence="1">tRNA(Ile)-lysidine synthetase</fullName>
        <ecNumber evidence="1">6.3.4.19</ecNumber>
    </recommendedName>
</protein>
<dbReference type="InterPro" id="IPR014729">
    <property type="entry name" value="Rossmann-like_a/b/a_fold"/>
</dbReference>
<dbReference type="SUPFAM" id="SSF52402">
    <property type="entry name" value="Adenine nucleotide alpha hydrolases-like"/>
    <property type="match status" value="1"/>
</dbReference>
<dbReference type="EMBL" id="CAJMXA010003590">
    <property type="protein sequence ID" value="CAE6505083.1"/>
    <property type="molecule type" value="Genomic_DNA"/>
</dbReference>
<proteinExistence type="inferred from homology"/>
<evidence type="ECO:0000256" key="1">
    <source>
        <dbReference type="ARBA" id="ARBA00013267"/>
    </source>
</evidence>
<evidence type="ECO:0000256" key="5">
    <source>
        <dbReference type="ARBA" id="ARBA00022840"/>
    </source>
</evidence>
<evidence type="ECO:0000256" key="2">
    <source>
        <dbReference type="ARBA" id="ARBA00022598"/>
    </source>
</evidence>
<dbReference type="GO" id="GO:0032267">
    <property type="term" value="F:tRNA(Ile)-lysidine synthase activity"/>
    <property type="evidence" value="ECO:0007669"/>
    <property type="project" value="UniProtKB-EC"/>
</dbReference>
<dbReference type="InterPro" id="IPR012094">
    <property type="entry name" value="tRNA_Ile_lys_synt"/>
</dbReference>
<comment type="caution">
    <text evidence="9">The sequence shown here is derived from an EMBL/GenBank/DDBJ whole genome shotgun (WGS) entry which is preliminary data.</text>
</comment>
<dbReference type="PANTHER" id="PTHR43033:SF1">
    <property type="entry name" value="TRNA(ILE)-LYSIDINE SYNTHASE-RELATED"/>
    <property type="match status" value="1"/>
</dbReference>
<organism evidence="9 10">
    <name type="scientific">Rhizoctonia solani</name>
    <dbReference type="NCBI Taxonomy" id="456999"/>
    <lineage>
        <taxon>Eukaryota</taxon>
        <taxon>Fungi</taxon>
        <taxon>Dikarya</taxon>
        <taxon>Basidiomycota</taxon>
        <taxon>Agaricomycotina</taxon>
        <taxon>Agaricomycetes</taxon>
        <taxon>Cantharellales</taxon>
        <taxon>Ceratobasidiaceae</taxon>
        <taxon>Rhizoctonia</taxon>
    </lineage>
</organism>
<dbReference type="Pfam" id="PF01171">
    <property type="entry name" value="ATP_bind_3"/>
    <property type="match status" value="1"/>
</dbReference>
<dbReference type="GO" id="GO:0008033">
    <property type="term" value="P:tRNA processing"/>
    <property type="evidence" value="ECO:0007669"/>
    <property type="project" value="UniProtKB-KW"/>
</dbReference>
<dbReference type="CDD" id="cd01992">
    <property type="entry name" value="TilS_N"/>
    <property type="match status" value="1"/>
</dbReference>
<gene>
    <name evidence="9" type="ORF">RDB_LOCUS118250</name>
</gene>
<reference evidence="9" key="1">
    <citation type="submission" date="2021-01" db="EMBL/GenBank/DDBJ databases">
        <authorList>
            <person name="Kaushik A."/>
        </authorList>
    </citation>
    <scope>NUCLEOTIDE SEQUENCE</scope>
    <source>
        <strain evidence="9">AG6-10EEA</strain>
    </source>
</reference>
<name>A0A8H3HG02_9AGAM</name>
<dbReference type="InterPro" id="IPR012795">
    <property type="entry name" value="tRNA_Ile_lys_synt_N"/>
</dbReference>